<dbReference type="SMART" id="SM00487">
    <property type="entry name" value="DEXDc"/>
    <property type="match status" value="1"/>
</dbReference>
<evidence type="ECO:0000313" key="7">
    <source>
        <dbReference type="EMBL" id="ALS97306.1"/>
    </source>
</evidence>
<accession>A0A0U2RJ98</accession>
<dbReference type="InterPro" id="IPR027417">
    <property type="entry name" value="P-loop_NTPase"/>
</dbReference>
<dbReference type="PROSITE" id="PS51192">
    <property type="entry name" value="HELICASE_ATP_BIND_1"/>
    <property type="match status" value="1"/>
</dbReference>
<dbReference type="OrthoDB" id="9805617at2"/>
<dbReference type="InterPro" id="IPR010225">
    <property type="entry name" value="HrpB"/>
</dbReference>
<dbReference type="Gene3D" id="1.20.120.1080">
    <property type="match status" value="1"/>
</dbReference>
<dbReference type="Pfam" id="PF00270">
    <property type="entry name" value="DEAD"/>
    <property type="match status" value="1"/>
</dbReference>
<protein>
    <recommendedName>
        <fullName evidence="9">ATP-dependent helicase</fullName>
    </recommendedName>
</protein>
<evidence type="ECO:0000256" key="4">
    <source>
        <dbReference type="ARBA" id="ARBA00022840"/>
    </source>
</evidence>
<dbReference type="PANTHER" id="PTHR43519">
    <property type="entry name" value="ATP-DEPENDENT RNA HELICASE HRPB"/>
    <property type="match status" value="1"/>
</dbReference>
<keyword evidence="3" id="KW-0347">Helicase</keyword>
<dbReference type="InterPro" id="IPR007502">
    <property type="entry name" value="Helicase-assoc_dom"/>
</dbReference>
<keyword evidence="2" id="KW-0378">Hydrolase</keyword>
<evidence type="ECO:0008006" key="9">
    <source>
        <dbReference type="Google" id="ProtNLM"/>
    </source>
</evidence>
<dbReference type="CDD" id="cd17990">
    <property type="entry name" value="DEXHc_HrpB"/>
    <property type="match status" value="1"/>
</dbReference>
<dbReference type="Pfam" id="PF00271">
    <property type="entry name" value="Helicase_C"/>
    <property type="match status" value="1"/>
</dbReference>
<dbReference type="GO" id="GO:0003676">
    <property type="term" value="F:nucleic acid binding"/>
    <property type="evidence" value="ECO:0007669"/>
    <property type="project" value="InterPro"/>
</dbReference>
<keyword evidence="8" id="KW-1185">Reference proteome</keyword>
<keyword evidence="4" id="KW-0067">ATP-binding</keyword>
<gene>
    <name evidence="7" type="ORF">AT746_02805</name>
</gene>
<dbReference type="InterPro" id="IPR001650">
    <property type="entry name" value="Helicase_C-like"/>
</dbReference>
<name>A0A0U2RJ98_9ALTE</name>
<evidence type="ECO:0000259" key="5">
    <source>
        <dbReference type="PROSITE" id="PS51192"/>
    </source>
</evidence>
<organism evidence="7 8">
    <name type="scientific">Lacimicrobium alkaliphilum</name>
    <dbReference type="NCBI Taxonomy" id="1526571"/>
    <lineage>
        <taxon>Bacteria</taxon>
        <taxon>Pseudomonadati</taxon>
        <taxon>Pseudomonadota</taxon>
        <taxon>Gammaproteobacteria</taxon>
        <taxon>Alteromonadales</taxon>
        <taxon>Alteromonadaceae</taxon>
        <taxon>Lacimicrobium</taxon>
    </lineage>
</organism>
<sequence length="822" mass="90726">MSRPSALPVSETYPRLASALEQENVILSAPPGAGKSTWLPLQLLKLPWLSGKKILMLQPRRVAVRAIAGYLAQQLGESVGQTVGYRIRGEARVSQATRLEILTEGLLTRMLQQDPELSGTGLVIFDEFHERSLHADFSLALCLEVQAALREDLRLLVMSATLEQSALQTLLPRAQNVQSMGRSYPLQIHYQPAPSRADWLQHMAGVILQALDENDGSALAFLPGAGEIRRLADMLSGRLPSDCHLYCLFGELGKEAQMAAVAPLQQGQRKLVLATNIAETSLTIDGINMVIDSGLEKVARFDLNQGISHLRSVRISQASATQRAGRAGRLGPGVCYRLWPQAEQSRLAEQSTPQILLSDMAPMILEAAAWGTEIPALALLDQPTDAQIEQGRALLQSLQALDNQGHITAHGRQLCNLGCHPRLAHMLIRAQEMGSDKLRLACMLAALTESKDPLRSSSTAAIEERLGYLSRNPDDAVLRLALVWFKRLNGTGKLDPARADLSHTGALLALAFPDRVAKSRGQGRYLMARGSGASLSENDSLAKEPYLVIANLLNTGAGGDARITLAAAIKEAQLISQFSEQMVTETVCQWQPAQKAMQARAQRRLGKLIFSSEPVPVESGEALQQRWLELIRQQRLNWLPMSDNAWQFIHRARLAATCLSDLGCWSESALLEDIQNWLLPYLDNCTSFRALQQLDFVALLKNRLDWAQQQTLNELFPGQIQVPSGSRCKLDYRDDGSVVLAVRMQELYGWTETPTLGRGQIEIQLELLSPAQRPLQKTADLKGFWAGSYKAIQKEMKGRYPKHFWPDDPANAQATTKTKKKM</sequence>
<dbReference type="PIRSF" id="PIRSF005496">
    <property type="entry name" value="ATP_hel_hrpB"/>
    <property type="match status" value="1"/>
</dbReference>
<dbReference type="EMBL" id="CP013650">
    <property type="protein sequence ID" value="ALS97306.1"/>
    <property type="molecule type" value="Genomic_DNA"/>
</dbReference>
<evidence type="ECO:0000259" key="6">
    <source>
        <dbReference type="PROSITE" id="PS51194"/>
    </source>
</evidence>
<dbReference type="SUPFAM" id="SSF52540">
    <property type="entry name" value="P-loop containing nucleoside triphosphate hydrolases"/>
    <property type="match status" value="1"/>
</dbReference>
<evidence type="ECO:0000313" key="8">
    <source>
        <dbReference type="Proteomes" id="UP000068447"/>
    </source>
</evidence>
<evidence type="ECO:0000256" key="1">
    <source>
        <dbReference type="ARBA" id="ARBA00022741"/>
    </source>
</evidence>
<dbReference type="CDD" id="cd18791">
    <property type="entry name" value="SF2_C_RHA"/>
    <property type="match status" value="1"/>
</dbReference>
<dbReference type="PANTHER" id="PTHR43519:SF1">
    <property type="entry name" value="ATP-DEPENDENT RNA HELICASE HRPB"/>
    <property type="match status" value="1"/>
</dbReference>
<dbReference type="Pfam" id="PF08482">
    <property type="entry name" value="HrpB_C"/>
    <property type="match status" value="1"/>
</dbReference>
<proteinExistence type="predicted"/>
<dbReference type="Gene3D" id="3.40.50.300">
    <property type="entry name" value="P-loop containing nucleotide triphosphate hydrolases"/>
    <property type="match status" value="2"/>
</dbReference>
<dbReference type="FunFam" id="3.40.50.300:FF:002125">
    <property type="entry name" value="ATP-dependent helicase HrpB"/>
    <property type="match status" value="1"/>
</dbReference>
<dbReference type="InterPro" id="IPR049614">
    <property type="entry name" value="HrpB_DEXH"/>
</dbReference>
<feature type="domain" description="Helicase C-terminal" evidence="6">
    <location>
        <begin position="206"/>
        <end position="371"/>
    </location>
</feature>
<evidence type="ECO:0000256" key="3">
    <source>
        <dbReference type="ARBA" id="ARBA00022806"/>
    </source>
</evidence>
<keyword evidence="1" id="KW-0547">Nucleotide-binding</keyword>
<dbReference type="NCBIfam" id="TIGR01970">
    <property type="entry name" value="DEAH_box_HrpB"/>
    <property type="match status" value="1"/>
</dbReference>
<dbReference type="GO" id="GO:0016787">
    <property type="term" value="F:hydrolase activity"/>
    <property type="evidence" value="ECO:0007669"/>
    <property type="project" value="UniProtKB-KW"/>
</dbReference>
<feature type="domain" description="Helicase ATP-binding" evidence="5">
    <location>
        <begin position="16"/>
        <end position="180"/>
    </location>
</feature>
<dbReference type="Proteomes" id="UP000068447">
    <property type="component" value="Chromosome"/>
</dbReference>
<reference evidence="7 8" key="1">
    <citation type="submission" date="2015-12" db="EMBL/GenBank/DDBJ databases">
        <title>Complete genome of Lacimicrobium alkaliphilum KCTC 32984.</title>
        <authorList>
            <person name="Kim S.-G."/>
            <person name="Lee Y.-J."/>
        </authorList>
    </citation>
    <scope>NUCLEOTIDE SEQUENCE [LARGE SCALE GENOMIC DNA]</scope>
    <source>
        <strain evidence="7 8">YelD216</strain>
    </source>
</reference>
<dbReference type="KEGG" id="lal:AT746_02805"/>
<dbReference type="InterPro" id="IPR014001">
    <property type="entry name" value="Helicase_ATP-bd"/>
</dbReference>
<dbReference type="GO" id="GO:0004386">
    <property type="term" value="F:helicase activity"/>
    <property type="evidence" value="ECO:0007669"/>
    <property type="project" value="UniProtKB-KW"/>
</dbReference>
<dbReference type="InterPro" id="IPR011545">
    <property type="entry name" value="DEAD/DEAH_box_helicase_dom"/>
</dbReference>
<dbReference type="PROSITE" id="PS51194">
    <property type="entry name" value="HELICASE_CTER"/>
    <property type="match status" value="1"/>
</dbReference>
<dbReference type="GO" id="GO:0005524">
    <property type="term" value="F:ATP binding"/>
    <property type="evidence" value="ECO:0007669"/>
    <property type="project" value="UniProtKB-KW"/>
</dbReference>
<dbReference type="SMART" id="SM00490">
    <property type="entry name" value="HELICc"/>
    <property type="match status" value="1"/>
</dbReference>
<dbReference type="RefSeq" id="WP_062476119.1">
    <property type="nucleotide sequence ID" value="NZ_CP013650.1"/>
</dbReference>
<dbReference type="STRING" id="1526571.AT746_02805"/>
<dbReference type="SMART" id="SM00847">
    <property type="entry name" value="HA2"/>
    <property type="match status" value="1"/>
</dbReference>
<dbReference type="InterPro" id="IPR013689">
    <property type="entry name" value="RNA_helicase_ATP-dep_HrpB_C"/>
</dbReference>
<evidence type="ECO:0000256" key="2">
    <source>
        <dbReference type="ARBA" id="ARBA00022801"/>
    </source>
</evidence>
<dbReference type="AlphaFoldDB" id="A0A0U2RJ98"/>